<gene>
    <name evidence="1" type="ORF">CPT_CIP9_125</name>
</gene>
<organism evidence="1 2">
    <name type="scientific">Enterobacter phage vB_EclM_CIP9</name>
    <dbReference type="NCBI Taxonomy" id="2696340"/>
    <lineage>
        <taxon>Viruses</taxon>
        <taxon>Duplodnaviria</taxon>
        <taxon>Heunggongvirae</taxon>
        <taxon>Uroviricota</taxon>
        <taxon>Caudoviricetes</taxon>
        <taxon>Pantevenvirales</taxon>
        <taxon>Straboviridae</taxon>
        <taxon>Tevenvirinae</taxon>
        <taxon>Kanagawavirus</taxon>
        <taxon>Kanagawavirus cipnine</taxon>
    </lineage>
</organism>
<name>A0A6B9XXF9_9CAUD</name>
<dbReference type="EMBL" id="MN882610">
    <property type="protein sequence ID" value="QHS01661.1"/>
    <property type="molecule type" value="Genomic_DNA"/>
</dbReference>
<accession>A0A6B9XXF9</accession>
<evidence type="ECO:0000313" key="1">
    <source>
        <dbReference type="EMBL" id="QHS01661.1"/>
    </source>
</evidence>
<protein>
    <recommendedName>
        <fullName evidence="3">Molybdenum ABC transporter</fullName>
    </recommendedName>
</protein>
<keyword evidence="2" id="KW-1185">Reference proteome</keyword>
<evidence type="ECO:0000313" key="2">
    <source>
        <dbReference type="Proteomes" id="UP000465071"/>
    </source>
</evidence>
<evidence type="ECO:0008006" key="3">
    <source>
        <dbReference type="Google" id="ProtNLM"/>
    </source>
</evidence>
<proteinExistence type="predicted"/>
<reference evidence="2" key="1">
    <citation type="submission" date="2019-12" db="EMBL/GenBank/DDBJ databases">
        <authorList>
            <person name="Wang K."/>
            <person name="Tamayo M.G."/>
            <person name="Penner T.V."/>
            <person name="Cook B.W.M."/>
            <person name="Court D.A."/>
            <person name="Theriault S.S."/>
        </authorList>
    </citation>
    <scope>NUCLEOTIDE SEQUENCE [LARGE SCALE GENOMIC DNA]</scope>
</reference>
<dbReference type="Proteomes" id="UP000465071">
    <property type="component" value="Segment"/>
</dbReference>
<sequence length="66" mass="7508">MDLFDMLVIPDTESSLKPEAPRTAREELVDELDMIIQKHGISVPLAVLQDLASYYDDPPPWAPWVK</sequence>